<evidence type="ECO:0000256" key="1">
    <source>
        <dbReference type="SAM" id="MobiDB-lite"/>
    </source>
</evidence>
<dbReference type="AlphaFoldDB" id="A0A9P4M6I7"/>
<name>A0A9P4M6I7_9PEZI</name>
<organism evidence="2 3">
    <name type="scientific">Rhizodiscina lignyota</name>
    <dbReference type="NCBI Taxonomy" id="1504668"/>
    <lineage>
        <taxon>Eukaryota</taxon>
        <taxon>Fungi</taxon>
        <taxon>Dikarya</taxon>
        <taxon>Ascomycota</taxon>
        <taxon>Pezizomycotina</taxon>
        <taxon>Dothideomycetes</taxon>
        <taxon>Pleosporomycetidae</taxon>
        <taxon>Aulographales</taxon>
        <taxon>Rhizodiscinaceae</taxon>
        <taxon>Rhizodiscina</taxon>
    </lineage>
</organism>
<feature type="compositionally biased region" description="Polar residues" evidence="1">
    <location>
        <begin position="276"/>
        <end position="288"/>
    </location>
</feature>
<accession>A0A9P4M6I7</accession>
<dbReference type="Proteomes" id="UP000799772">
    <property type="component" value="Unassembled WGS sequence"/>
</dbReference>
<feature type="region of interest" description="Disordered" evidence="1">
    <location>
        <begin position="230"/>
        <end position="296"/>
    </location>
</feature>
<feature type="region of interest" description="Disordered" evidence="1">
    <location>
        <begin position="22"/>
        <end position="73"/>
    </location>
</feature>
<proteinExistence type="predicted"/>
<evidence type="ECO:0000313" key="2">
    <source>
        <dbReference type="EMBL" id="KAF2099761.1"/>
    </source>
</evidence>
<feature type="compositionally biased region" description="Basic and acidic residues" evidence="1">
    <location>
        <begin position="246"/>
        <end position="275"/>
    </location>
</feature>
<comment type="caution">
    <text evidence="2">The sequence shown here is derived from an EMBL/GenBank/DDBJ whole genome shotgun (WGS) entry which is preliminary data.</text>
</comment>
<gene>
    <name evidence="2" type="ORF">NA57DRAFT_55704</name>
</gene>
<keyword evidence="3" id="KW-1185">Reference proteome</keyword>
<reference evidence="2" key="1">
    <citation type="journal article" date="2020" name="Stud. Mycol.">
        <title>101 Dothideomycetes genomes: a test case for predicting lifestyles and emergence of pathogens.</title>
        <authorList>
            <person name="Haridas S."/>
            <person name="Albert R."/>
            <person name="Binder M."/>
            <person name="Bloem J."/>
            <person name="Labutti K."/>
            <person name="Salamov A."/>
            <person name="Andreopoulos B."/>
            <person name="Baker S."/>
            <person name="Barry K."/>
            <person name="Bills G."/>
            <person name="Bluhm B."/>
            <person name="Cannon C."/>
            <person name="Castanera R."/>
            <person name="Culley D."/>
            <person name="Daum C."/>
            <person name="Ezra D."/>
            <person name="Gonzalez J."/>
            <person name="Henrissat B."/>
            <person name="Kuo A."/>
            <person name="Liang C."/>
            <person name="Lipzen A."/>
            <person name="Lutzoni F."/>
            <person name="Magnuson J."/>
            <person name="Mondo S."/>
            <person name="Nolan M."/>
            <person name="Ohm R."/>
            <person name="Pangilinan J."/>
            <person name="Park H.-J."/>
            <person name="Ramirez L."/>
            <person name="Alfaro M."/>
            <person name="Sun H."/>
            <person name="Tritt A."/>
            <person name="Yoshinaga Y."/>
            <person name="Zwiers L.-H."/>
            <person name="Turgeon B."/>
            <person name="Goodwin S."/>
            <person name="Spatafora J."/>
            <person name="Crous P."/>
            <person name="Grigoriev I."/>
        </authorList>
    </citation>
    <scope>NUCLEOTIDE SEQUENCE</scope>
    <source>
        <strain evidence="2">CBS 133067</strain>
    </source>
</reference>
<protein>
    <submittedName>
        <fullName evidence="2">Uncharacterized protein</fullName>
    </submittedName>
</protein>
<sequence>MTRKHRIRKQLCKGIDHLHAILDPDNPLDTETSKNRDSHQTHSSSQALPADNSIDGRLSNSTHPSNNGPYVANPQRHQAMVQMSLRVNRDEIILRTKARALLDLVSPVSLICPSFFERVLQSYGPPMDRYPDGPEPVMRQLCDSRVLATGWVDLKLYIEGRGLDKFIDAKLYILQHPITDRLVDIVLGDDVLGAHFKLARKRQRTRVARFFSRFIGAGTSKPATTELVPFGLPSFKPKPQKATSADLEKASRDQQAKAAEDEALYRSLTEPKKSQQTESPDTLQSESSDPSEAEEK</sequence>
<dbReference type="EMBL" id="ML978125">
    <property type="protein sequence ID" value="KAF2099761.1"/>
    <property type="molecule type" value="Genomic_DNA"/>
</dbReference>
<evidence type="ECO:0000313" key="3">
    <source>
        <dbReference type="Proteomes" id="UP000799772"/>
    </source>
</evidence>
<feature type="compositionally biased region" description="Polar residues" evidence="1">
    <location>
        <begin position="58"/>
        <end position="68"/>
    </location>
</feature>
<feature type="compositionally biased region" description="Basic and acidic residues" evidence="1">
    <location>
        <begin position="31"/>
        <end position="40"/>
    </location>
</feature>